<dbReference type="Pfam" id="PF00589">
    <property type="entry name" value="Phage_integrase"/>
    <property type="match status" value="1"/>
</dbReference>
<feature type="region of interest" description="Disordered" evidence="5">
    <location>
        <begin position="386"/>
        <end position="407"/>
    </location>
</feature>
<dbReference type="InterPro" id="IPR011010">
    <property type="entry name" value="DNA_brk_join_enz"/>
</dbReference>
<dbReference type="InterPro" id="IPR013762">
    <property type="entry name" value="Integrase-like_cat_sf"/>
</dbReference>
<dbReference type="Gene3D" id="1.10.443.10">
    <property type="entry name" value="Intergrase catalytic core"/>
    <property type="match status" value="1"/>
</dbReference>
<evidence type="ECO:0000256" key="2">
    <source>
        <dbReference type="ARBA" id="ARBA00023125"/>
    </source>
</evidence>
<proteinExistence type="predicted"/>
<evidence type="ECO:0000313" key="8">
    <source>
        <dbReference type="EMBL" id="GAA3720306.1"/>
    </source>
</evidence>
<dbReference type="InterPro" id="IPR004107">
    <property type="entry name" value="Integrase_SAM-like_N"/>
</dbReference>
<evidence type="ECO:0000256" key="3">
    <source>
        <dbReference type="ARBA" id="ARBA00023172"/>
    </source>
</evidence>
<evidence type="ECO:0000256" key="5">
    <source>
        <dbReference type="SAM" id="MobiDB-lite"/>
    </source>
</evidence>
<keyword evidence="1" id="KW-0229">DNA integration</keyword>
<evidence type="ECO:0000256" key="4">
    <source>
        <dbReference type="PROSITE-ProRule" id="PRU01248"/>
    </source>
</evidence>
<dbReference type="PROSITE" id="PS51900">
    <property type="entry name" value="CB"/>
    <property type="match status" value="1"/>
</dbReference>
<dbReference type="PROSITE" id="PS51898">
    <property type="entry name" value="TYR_RECOMBINASE"/>
    <property type="match status" value="1"/>
</dbReference>
<dbReference type="PANTHER" id="PTHR30349:SF91">
    <property type="entry name" value="INTA PROTEIN"/>
    <property type="match status" value="1"/>
</dbReference>
<dbReference type="EMBL" id="BAAAYX010000035">
    <property type="protein sequence ID" value="GAA3720306.1"/>
    <property type="molecule type" value="Genomic_DNA"/>
</dbReference>
<name>A0ABP7EMP5_9ACTN</name>
<dbReference type="Proteomes" id="UP001500051">
    <property type="component" value="Unassembled WGS sequence"/>
</dbReference>
<dbReference type="Gene3D" id="1.10.150.130">
    <property type="match status" value="1"/>
</dbReference>
<evidence type="ECO:0000259" key="7">
    <source>
        <dbReference type="PROSITE" id="PS51900"/>
    </source>
</evidence>
<dbReference type="CDD" id="cd01189">
    <property type="entry name" value="INT_ICEBs1_C_like"/>
    <property type="match status" value="1"/>
</dbReference>
<dbReference type="InterPro" id="IPR050090">
    <property type="entry name" value="Tyrosine_recombinase_XerCD"/>
</dbReference>
<protein>
    <submittedName>
        <fullName evidence="8">Site-specific integrase</fullName>
    </submittedName>
</protein>
<feature type="compositionally biased region" description="Acidic residues" evidence="5">
    <location>
        <begin position="391"/>
        <end position="407"/>
    </location>
</feature>
<comment type="caution">
    <text evidence="8">The sequence shown here is derived from an EMBL/GenBank/DDBJ whole genome shotgun (WGS) entry which is preliminary data.</text>
</comment>
<sequence>MTGRRAPGEGSVYRVDDGSWRGVVDLGWHGGKRRRRYVRGRTKVEVTGAIRRLALEAEEGRLRPGRAPTLGVWLERYLTEVAPATVRPNTVHRYRQEVRLYIGPALGKVPLDKLRPDQISAFYQDQLTRISAGSVRRLHALLRRALTVAVRWQLVGWNPVMAVDPPSLSRVEVQPYSEEETRSFLAAVSGTRFEARWLLGVVSGMRQGEVLGLSWQDVDLVEGTARVRQALQYQPGNGLQLVPPKTARSRRTVPLPQVTVDALRLLQDRQAESRVKAGEFWEDWGLVFSTEVGTPIHPRNDYRDFQLIVERAGLRRVRLHDLRHTAASLMLAQGVPARVVMEVLGHSQISITLNTYTHVSAGLSREAADRMQLLLGGASEVVAASVAAEATDSDPQDDDEESESAAD</sequence>
<organism evidence="8 9">
    <name type="scientific">Microlunatus aurantiacus</name>
    <dbReference type="NCBI Taxonomy" id="446786"/>
    <lineage>
        <taxon>Bacteria</taxon>
        <taxon>Bacillati</taxon>
        <taxon>Actinomycetota</taxon>
        <taxon>Actinomycetes</taxon>
        <taxon>Propionibacteriales</taxon>
        <taxon>Propionibacteriaceae</taxon>
        <taxon>Microlunatus</taxon>
    </lineage>
</organism>
<dbReference type="InterPro" id="IPR010998">
    <property type="entry name" value="Integrase_recombinase_N"/>
</dbReference>
<dbReference type="SUPFAM" id="SSF56349">
    <property type="entry name" value="DNA breaking-rejoining enzymes"/>
    <property type="match status" value="1"/>
</dbReference>
<dbReference type="PANTHER" id="PTHR30349">
    <property type="entry name" value="PHAGE INTEGRASE-RELATED"/>
    <property type="match status" value="1"/>
</dbReference>
<dbReference type="RefSeq" id="WP_344814770.1">
    <property type="nucleotide sequence ID" value="NZ_BAAAYX010000035.1"/>
</dbReference>
<accession>A0ABP7EMP5</accession>
<evidence type="ECO:0000259" key="6">
    <source>
        <dbReference type="PROSITE" id="PS51898"/>
    </source>
</evidence>
<feature type="domain" description="Core-binding (CB)" evidence="7">
    <location>
        <begin position="68"/>
        <end position="150"/>
    </location>
</feature>
<evidence type="ECO:0000313" key="9">
    <source>
        <dbReference type="Proteomes" id="UP001500051"/>
    </source>
</evidence>
<dbReference type="Pfam" id="PF14659">
    <property type="entry name" value="Phage_int_SAM_3"/>
    <property type="match status" value="1"/>
</dbReference>
<feature type="domain" description="Tyr recombinase" evidence="6">
    <location>
        <begin position="171"/>
        <end position="369"/>
    </location>
</feature>
<gene>
    <name evidence="8" type="ORF">GCM10022204_45580</name>
</gene>
<keyword evidence="9" id="KW-1185">Reference proteome</keyword>
<dbReference type="InterPro" id="IPR044068">
    <property type="entry name" value="CB"/>
</dbReference>
<dbReference type="InterPro" id="IPR002104">
    <property type="entry name" value="Integrase_catalytic"/>
</dbReference>
<reference evidence="9" key="1">
    <citation type="journal article" date="2019" name="Int. J. Syst. Evol. Microbiol.">
        <title>The Global Catalogue of Microorganisms (GCM) 10K type strain sequencing project: providing services to taxonomists for standard genome sequencing and annotation.</title>
        <authorList>
            <consortium name="The Broad Institute Genomics Platform"/>
            <consortium name="The Broad Institute Genome Sequencing Center for Infectious Disease"/>
            <person name="Wu L."/>
            <person name="Ma J."/>
        </authorList>
    </citation>
    <scope>NUCLEOTIDE SEQUENCE [LARGE SCALE GENOMIC DNA]</scope>
    <source>
        <strain evidence="9">JCM 16548</strain>
    </source>
</reference>
<keyword evidence="3" id="KW-0233">DNA recombination</keyword>
<keyword evidence="2 4" id="KW-0238">DNA-binding</keyword>
<evidence type="ECO:0000256" key="1">
    <source>
        <dbReference type="ARBA" id="ARBA00022908"/>
    </source>
</evidence>